<keyword evidence="2" id="KW-0175">Coiled coil</keyword>
<keyword evidence="5" id="KW-0548">Nucleotidyltransferase</keyword>
<keyword evidence="5" id="KW-0808">Transferase</keyword>
<dbReference type="InterPro" id="IPR001878">
    <property type="entry name" value="Znf_CCHC"/>
</dbReference>
<dbReference type="InterPro" id="IPR036875">
    <property type="entry name" value="Znf_CCHC_sf"/>
</dbReference>
<evidence type="ECO:0000259" key="4">
    <source>
        <dbReference type="PROSITE" id="PS50158"/>
    </source>
</evidence>
<protein>
    <submittedName>
        <fullName evidence="5">Reverse transcriptase domain-containing protein</fullName>
    </submittedName>
</protein>
<reference evidence="5" key="2">
    <citation type="submission" date="2022-01" db="EMBL/GenBank/DDBJ databases">
        <authorList>
            <person name="Yamashiro T."/>
            <person name="Shiraishi A."/>
            <person name="Satake H."/>
            <person name="Nakayama K."/>
        </authorList>
    </citation>
    <scope>NUCLEOTIDE SEQUENCE</scope>
</reference>
<comment type="caution">
    <text evidence="5">The sequence shown here is derived from an EMBL/GenBank/DDBJ whole genome shotgun (WGS) entry which is preliminary data.</text>
</comment>
<name>A0ABQ5BNP8_9ASTR</name>
<keyword evidence="6" id="KW-1185">Reference proteome</keyword>
<evidence type="ECO:0000256" key="1">
    <source>
        <dbReference type="PROSITE-ProRule" id="PRU00047"/>
    </source>
</evidence>
<dbReference type="PROSITE" id="PS50158">
    <property type="entry name" value="ZF_CCHC"/>
    <property type="match status" value="1"/>
</dbReference>
<sequence>MEYPILYDPLRGAAPTVAVAGTTFLPMKVPESNGALEEIIAAMAQMRAAAPSTYHPLLPSGTPPLLPIPLLAPSTSHIADIPEADTPPQKRILLTTPRPRCEVGESSAAARQPGPTMASRVDYSFVDTVETRVRDTERRMMAAVEKDRADVRAEIEILRRERLAYEQEIIETRQALARSEAYSRALEVQITVLETQARRLEWQRQDADDCATRHIMRIQALETGACDDTLENTASRRIMATVNQGMSVEEIEQIVAQRVANAIEAIAIYESINQTKQRENKVVGNASNKRKWEGDQNGSPNQQQNKEHKVFRAHSVGPNYKKEYLGSLPLCNKCKFHHIGLCAARCENCKWRGHQARDCRISGPKTKPRPSMAKLKAEVTCYECGELGHYKRDCPLVKFQNRVDKYWKGKARGDSNAMTSNINI</sequence>
<dbReference type="Pfam" id="PF00098">
    <property type="entry name" value="zf-CCHC"/>
    <property type="match status" value="1"/>
</dbReference>
<gene>
    <name evidence="5" type="ORF">Tco_0875167</name>
</gene>
<accession>A0ABQ5BNP8</accession>
<evidence type="ECO:0000313" key="6">
    <source>
        <dbReference type="Proteomes" id="UP001151760"/>
    </source>
</evidence>
<dbReference type="SMART" id="SM00343">
    <property type="entry name" value="ZnF_C2HC"/>
    <property type="match status" value="2"/>
</dbReference>
<evidence type="ECO:0000256" key="2">
    <source>
        <dbReference type="SAM" id="Coils"/>
    </source>
</evidence>
<organism evidence="5 6">
    <name type="scientific">Tanacetum coccineum</name>
    <dbReference type="NCBI Taxonomy" id="301880"/>
    <lineage>
        <taxon>Eukaryota</taxon>
        <taxon>Viridiplantae</taxon>
        <taxon>Streptophyta</taxon>
        <taxon>Embryophyta</taxon>
        <taxon>Tracheophyta</taxon>
        <taxon>Spermatophyta</taxon>
        <taxon>Magnoliopsida</taxon>
        <taxon>eudicotyledons</taxon>
        <taxon>Gunneridae</taxon>
        <taxon>Pentapetalae</taxon>
        <taxon>asterids</taxon>
        <taxon>campanulids</taxon>
        <taxon>Asterales</taxon>
        <taxon>Asteraceae</taxon>
        <taxon>Asteroideae</taxon>
        <taxon>Anthemideae</taxon>
        <taxon>Anthemidinae</taxon>
        <taxon>Tanacetum</taxon>
    </lineage>
</organism>
<dbReference type="Gene3D" id="4.10.60.10">
    <property type="entry name" value="Zinc finger, CCHC-type"/>
    <property type="match status" value="1"/>
</dbReference>
<feature type="region of interest" description="Disordered" evidence="3">
    <location>
        <begin position="277"/>
        <end position="307"/>
    </location>
</feature>
<keyword evidence="1" id="KW-0479">Metal-binding</keyword>
<dbReference type="Proteomes" id="UP001151760">
    <property type="component" value="Unassembled WGS sequence"/>
</dbReference>
<keyword evidence="5" id="KW-0695">RNA-directed DNA polymerase</keyword>
<evidence type="ECO:0000256" key="3">
    <source>
        <dbReference type="SAM" id="MobiDB-lite"/>
    </source>
</evidence>
<dbReference type="GO" id="GO:0003964">
    <property type="term" value="F:RNA-directed DNA polymerase activity"/>
    <property type="evidence" value="ECO:0007669"/>
    <property type="project" value="UniProtKB-KW"/>
</dbReference>
<feature type="domain" description="CCHC-type" evidence="4">
    <location>
        <begin position="381"/>
        <end position="395"/>
    </location>
</feature>
<proteinExistence type="predicted"/>
<keyword evidence="1" id="KW-0862">Zinc</keyword>
<keyword evidence="1" id="KW-0863">Zinc-finger</keyword>
<dbReference type="SUPFAM" id="SSF57756">
    <property type="entry name" value="Retrovirus zinc finger-like domains"/>
    <property type="match status" value="1"/>
</dbReference>
<evidence type="ECO:0000313" key="5">
    <source>
        <dbReference type="EMBL" id="GJT16461.1"/>
    </source>
</evidence>
<feature type="coiled-coil region" evidence="2">
    <location>
        <begin position="141"/>
        <end position="175"/>
    </location>
</feature>
<dbReference type="EMBL" id="BQNB010013476">
    <property type="protein sequence ID" value="GJT16461.1"/>
    <property type="molecule type" value="Genomic_DNA"/>
</dbReference>
<reference evidence="5" key="1">
    <citation type="journal article" date="2022" name="Int. J. Mol. Sci.">
        <title>Draft Genome of Tanacetum Coccineum: Genomic Comparison of Closely Related Tanacetum-Family Plants.</title>
        <authorList>
            <person name="Yamashiro T."/>
            <person name="Shiraishi A."/>
            <person name="Nakayama K."/>
            <person name="Satake H."/>
        </authorList>
    </citation>
    <scope>NUCLEOTIDE SEQUENCE</scope>
</reference>